<name>A0ABP0H0V3_CLALP</name>
<dbReference type="EMBL" id="CAWYQH010000163">
    <property type="protein sequence ID" value="CAK8697407.1"/>
    <property type="molecule type" value="Genomic_DNA"/>
</dbReference>
<proteinExistence type="predicted"/>
<accession>A0ABP0H0V3</accession>
<reference evidence="2 3" key="1">
    <citation type="submission" date="2024-02" db="EMBL/GenBank/DDBJ databases">
        <authorList>
            <person name="Daric V."/>
            <person name="Darras S."/>
        </authorList>
    </citation>
    <scope>NUCLEOTIDE SEQUENCE [LARGE SCALE GENOMIC DNA]</scope>
</reference>
<sequence>MQCSNIPKLPSENSAFTRTGRLIHPSDSPAVSSTCVNLFNRTTADGFAVKTLLSDAMKKEQTAFLKRWCRNTIIESNGCLKKEHRRTSSKTAVIPVYDWVPIDKAQDLSGDSKRLSLMRINLGKNLRSTRPESPVPFLCSPFKEFKSLSSKEPTYSIDKEATSEQTQQPVLVCLTPPSSPEELESVPARHPCRQDKIRNAHRSRKSGRPAHRTQPGKARLGAKVVRRRPNRDVRSLLKQARQTNGEFIKDADNQ</sequence>
<feature type="compositionally biased region" description="Basic residues" evidence="1">
    <location>
        <begin position="199"/>
        <end position="211"/>
    </location>
</feature>
<evidence type="ECO:0000256" key="1">
    <source>
        <dbReference type="SAM" id="MobiDB-lite"/>
    </source>
</evidence>
<dbReference type="Proteomes" id="UP001642483">
    <property type="component" value="Unassembled WGS sequence"/>
</dbReference>
<comment type="caution">
    <text evidence="2">The sequence shown here is derived from an EMBL/GenBank/DDBJ whole genome shotgun (WGS) entry which is preliminary data.</text>
</comment>
<evidence type="ECO:0000313" key="3">
    <source>
        <dbReference type="Proteomes" id="UP001642483"/>
    </source>
</evidence>
<organism evidence="2 3">
    <name type="scientific">Clavelina lepadiformis</name>
    <name type="common">Light-bulb sea squirt</name>
    <name type="synonym">Ascidia lepadiformis</name>
    <dbReference type="NCBI Taxonomy" id="159417"/>
    <lineage>
        <taxon>Eukaryota</taxon>
        <taxon>Metazoa</taxon>
        <taxon>Chordata</taxon>
        <taxon>Tunicata</taxon>
        <taxon>Ascidiacea</taxon>
        <taxon>Aplousobranchia</taxon>
        <taxon>Clavelinidae</taxon>
        <taxon>Clavelina</taxon>
    </lineage>
</organism>
<keyword evidence="3" id="KW-1185">Reference proteome</keyword>
<gene>
    <name evidence="2" type="ORF">CVLEPA_LOCUS30642</name>
</gene>
<protein>
    <submittedName>
        <fullName evidence="2">Uncharacterized protein</fullName>
    </submittedName>
</protein>
<feature type="region of interest" description="Disordered" evidence="1">
    <location>
        <begin position="178"/>
        <end position="254"/>
    </location>
</feature>
<evidence type="ECO:0000313" key="2">
    <source>
        <dbReference type="EMBL" id="CAK8697407.1"/>
    </source>
</evidence>